<proteinExistence type="predicted"/>
<name>A0A395NTC9_TRIAR</name>
<reference evidence="3 4" key="1">
    <citation type="journal article" date="2018" name="PLoS Pathog.">
        <title>Evolution of structural diversity of trichothecenes, a family of toxins produced by plant pathogenic and entomopathogenic fungi.</title>
        <authorList>
            <person name="Proctor R.H."/>
            <person name="McCormick S.P."/>
            <person name="Kim H.S."/>
            <person name="Cardoza R.E."/>
            <person name="Stanley A.M."/>
            <person name="Lindo L."/>
            <person name="Kelly A."/>
            <person name="Brown D.W."/>
            <person name="Lee T."/>
            <person name="Vaughan M.M."/>
            <person name="Alexander N.J."/>
            <person name="Busman M."/>
            <person name="Gutierrez S."/>
        </authorList>
    </citation>
    <scope>NUCLEOTIDE SEQUENCE [LARGE SCALE GENOMIC DNA]</scope>
    <source>
        <strain evidence="3 4">IBT 40837</strain>
    </source>
</reference>
<keyword evidence="4" id="KW-1185">Reference proteome</keyword>
<dbReference type="EMBL" id="PXOA01000163">
    <property type="protein sequence ID" value="RFU79322.1"/>
    <property type="molecule type" value="Genomic_DNA"/>
</dbReference>
<evidence type="ECO:0000256" key="1">
    <source>
        <dbReference type="SAM" id="Coils"/>
    </source>
</evidence>
<dbReference type="OrthoDB" id="4896414at2759"/>
<evidence type="ECO:0000313" key="3">
    <source>
        <dbReference type="EMBL" id="RFU79322.1"/>
    </source>
</evidence>
<accession>A0A395NTC9</accession>
<protein>
    <submittedName>
        <fullName evidence="3">Uncharacterized protein</fullName>
    </submittedName>
</protein>
<feature type="compositionally biased region" description="Polar residues" evidence="2">
    <location>
        <begin position="1"/>
        <end position="11"/>
    </location>
</feature>
<organism evidence="3 4">
    <name type="scientific">Trichoderma arundinaceum</name>
    <dbReference type="NCBI Taxonomy" id="490622"/>
    <lineage>
        <taxon>Eukaryota</taxon>
        <taxon>Fungi</taxon>
        <taxon>Dikarya</taxon>
        <taxon>Ascomycota</taxon>
        <taxon>Pezizomycotina</taxon>
        <taxon>Sordariomycetes</taxon>
        <taxon>Hypocreomycetidae</taxon>
        <taxon>Hypocreales</taxon>
        <taxon>Hypocreaceae</taxon>
        <taxon>Trichoderma</taxon>
    </lineage>
</organism>
<gene>
    <name evidence="3" type="ORF">TARUN_2890</name>
</gene>
<dbReference type="Proteomes" id="UP000266272">
    <property type="component" value="Unassembled WGS sequence"/>
</dbReference>
<feature type="region of interest" description="Disordered" evidence="2">
    <location>
        <begin position="1"/>
        <end position="24"/>
    </location>
</feature>
<dbReference type="AlphaFoldDB" id="A0A395NTC9"/>
<keyword evidence="1" id="KW-0175">Coiled coil</keyword>
<feature type="coiled-coil region" evidence="1">
    <location>
        <begin position="31"/>
        <end position="73"/>
    </location>
</feature>
<comment type="caution">
    <text evidence="3">The sequence shown here is derived from an EMBL/GenBank/DDBJ whole genome shotgun (WGS) entry which is preliminary data.</text>
</comment>
<evidence type="ECO:0000313" key="4">
    <source>
        <dbReference type="Proteomes" id="UP000266272"/>
    </source>
</evidence>
<sequence length="191" mass="21254">MSDSQQTQQATEPLKPILQKPDAPESVQAIHDQLEEVAREYNAAVESGNKELATELRAKLNNLRKQAQDEGKVQSIAQAGDVYEMWIEIHNTSSSRTLRNAGGWVKDHGWWESAAVGDIGPGGVAYIHMGGGLMYGLDCVAYFKMDGDSSDTWFQWWYGPYKESMHAGMWSPSHYSSNLDGNKAIAYFYVG</sequence>
<evidence type="ECO:0000256" key="2">
    <source>
        <dbReference type="SAM" id="MobiDB-lite"/>
    </source>
</evidence>